<dbReference type="OrthoDB" id="9807950at2"/>
<name>A0A1W1VUT6_9FIRM</name>
<organism evidence="3 4">
    <name type="scientific">Thermanaeromonas toyohensis ToBE</name>
    <dbReference type="NCBI Taxonomy" id="698762"/>
    <lineage>
        <taxon>Bacteria</taxon>
        <taxon>Bacillati</taxon>
        <taxon>Bacillota</taxon>
        <taxon>Clostridia</taxon>
        <taxon>Neomoorellales</taxon>
        <taxon>Neomoorellaceae</taxon>
        <taxon>Thermanaeromonas</taxon>
    </lineage>
</organism>
<dbReference type="STRING" id="698762.SAMN00808754_1569"/>
<proteinExistence type="predicted"/>
<dbReference type="AlphaFoldDB" id="A0A1W1VUT6"/>
<dbReference type="SUPFAM" id="SSF160544">
    <property type="entry name" value="EscU C-terminal domain-like"/>
    <property type="match status" value="1"/>
</dbReference>
<dbReference type="Pfam" id="PF01312">
    <property type="entry name" value="Bac_export_2"/>
    <property type="match status" value="1"/>
</dbReference>
<reference evidence="3 4" key="1">
    <citation type="submission" date="2017-04" db="EMBL/GenBank/DDBJ databases">
        <authorList>
            <person name="Afonso C.L."/>
            <person name="Miller P.J."/>
            <person name="Scott M.A."/>
            <person name="Spackman E."/>
            <person name="Goraichik I."/>
            <person name="Dimitrov K.M."/>
            <person name="Suarez D.L."/>
            <person name="Swayne D.E."/>
        </authorList>
    </citation>
    <scope>NUCLEOTIDE SEQUENCE [LARGE SCALE GENOMIC DNA]</scope>
    <source>
        <strain evidence="3 4">ToBE</strain>
    </source>
</reference>
<dbReference type="EMBL" id="LT838272">
    <property type="protein sequence ID" value="SMB96644.1"/>
    <property type="molecule type" value="Genomic_DNA"/>
</dbReference>
<evidence type="ECO:0000313" key="3">
    <source>
        <dbReference type="EMBL" id="SMB96644.1"/>
    </source>
</evidence>
<dbReference type="PANTHER" id="PTHR30531">
    <property type="entry name" value="FLAGELLAR BIOSYNTHETIC PROTEIN FLHB"/>
    <property type="match status" value="1"/>
</dbReference>
<keyword evidence="3" id="KW-0282">Flagellum</keyword>
<dbReference type="InterPro" id="IPR006135">
    <property type="entry name" value="T3SS_substrate_exporter"/>
</dbReference>
<keyword evidence="3" id="KW-0966">Cell projection</keyword>
<keyword evidence="4" id="KW-1185">Reference proteome</keyword>
<feature type="region of interest" description="Disordered" evidence="1">
    <location>
        <begin position="1"/>
        <end position="20"/>
    </location>
</feature>
<dbReference type="PANTHER" id="PTHR30531:SF12">
    <property type="entry name" value="FLAGELLAR BIOSYNTHETIC PROTEIN FLHB"/>
    <property type="match status" value="1"/>
</dbReference>
<keyword evidence="2" id="KW-0472">Membrane</keyword>
<evidence type="ECO:0000256" key="1">
    <source>
        <dbReference type="SAM" id="MobiDB-lite"/>
    </source>
</evidence>
<keyword evidence="3" id="KW-0969">Cilium</keyword>
<feature type="transmembrane region" description="Helical" evidence="2">
    <location>
        <begin position="68"/>
        <end position="96"/>
    </location>
</feature>
<keyword evidence="2" id="KW-0812">Transmembrane</keyword>
<protein>
    <submittedName>
        <fullName evidence="3">Flagellar biosynthetic protein FlhB</fullName>
    </submittedName>
</protein>
<evidence type="ECO:0000313" key="4">
    <source>
        <dbReference type="Proteomes" id="UP000192569"/>
    </source>
</evidence>
<dbReference type="Proteomes" id="UP000192569">
    <property type="component" value="Chromosome I"/>
</dbReference>
<evidence type="ECO:0000256" key="2">
    <source>
        <dbReference type="SAM" id="Phobius"/>
    </source>
</evidence>
<accession>A0A1W1VUT6</accession>
<dbReference type="Gene3D" id="3.40.1690.10">
    <property type="entry name" value="secretion proteins EscU"/>
    <property type="match status" value="1"/>
</dbReference>
<gene>
    <name evidence="3" type="ORF">SAMN00808754_1569</name>
</gene>
<feature type="transmembrane region" description="Helical" evidence="2">
    <location>
        <begin position="166"/>
        <end position="186"/>
    </location>
</feature>
<dbReference type="PRINTS" id="PR00950">
    <property type="entry name" value="TYPE3IMSPROT"/>
</dbReference>
<sequence>MSDQKVPATPRKRARMRERGVVPRSPELAGALAFLAGLAAGTASLPGALERIRDLLWGSGGGGVSGAALAAGTTFITVVGPVAVATALGAAAGVLLGSGASLAWRVDAGRINPVANLAQVFSRRAWAEALRAAVRVATVGVASWLAVRRVLPSLLGSPGAAGRGVLSAMCWIALAAVAVAVLDWWWRRWEYERMIAMTPEELREETKETEGNPEVRRRLRQWMRRLAQSRSSLRNVRSASVVITNPTRYAVALRYRRGSDPAPVVVAKGTGRLAERIRAEALRAGVPVVPNPPLARALYRLEIGRFIPPELYRAVAEVLAQIWRLSTSDKRW</sequence>
<dbReference type="InterPro" id="IPR029025">
    <property type="entry name" value="T3SS_substrate_exporter_C"/>
</dbReference>
<dbReference type="GO" id="GO:0005886">
    <property type="term" value="C:plasma membrane"/>
    <property type="evidence" value="ECO:0007669"/>
    <property type="project" value="TreeGrafter"/>
</dbReference>
<keyword evidence="2" id="KW-1133">Transmembrane helix</keyword>
<dbReference type="GO" id="GO:0009306">
    <property type="term" value="P:protein secretion"/>
    <property type="evidence" value="ECO:0007669"/>
    <property type="project" value="InterPro"/>
</dbReference>